<protein>
    <submittedName>
        <fullName evidence="1">Uncharacterized protein</fullName>
    </submittedName>
</protein>
<name>A0A8T0TQV3_PANVG</name>
<proteinExistence type="predicted"/>
<accession>A0A8T0TQV3</accession>
<comment type="caution">
    <text evidence="1">The sequence shown here is derived from an EMBL/GenBank/DDBJ whole genome shotgun (WGS) entry which is preliminary data.</text>
</comment>
<evidence type="ECO:0000313" key="2">
    <source>
        <dbReference type="Proteomes" id="UP000823388"/>
    </source>
</evidence>
<dbReference type="EMBL" id="CM029043">
    <property type="protein sequence ID" value="KAG2610259.1"/>
    <property type="molecule type" value="Genomic_DNA"/>
</dbReference>
<sequence length="95" mass="10967">MPKLATISTWTAGVIQVPQEQDEGIEEWWKSSLAHLSQAQKCSVAAILTYTTWNIWKERNRRVFEQKCLQPHQVVLLIKEEINLRRVACGTPVVH</sequence>
<organism evidence="1 2">
    <name type="scientific">Panicum virgatum</name>
    <name type="common">Blackwell switchgrass</name>
    <dbReference type="NCBI Taxonomy" id="38727"/>
    <lineage>
        <taxon>Eukaryota</taxon>
        <taxon>Viridiplantae</taxon>
        <taxon>Streptophyta</taxon>
        <taxon>Embryophyta</taxon>
        <taxon>Tracheophyta</taxon>
        <taxon>Spermatophyta</taxon>
        <taxon>Magnoliopsida</taxon>
        <taxon>Liliopsida</taxon>
        <taxon>Poales</taxon>
        <taxon>Poaceae</taxon>
        <taxon>PACMAD clade</taxon>
        <taxon>Panicoideae</taxon>
        <taxon>Panicodae</taxon>
        <taxon>Paniceae</taxon>
        <taxon>Panicinae</taxon>
        <taxon>Panicum</taxon>
        <taxon>Panicum sect. Hiantes</taxon>
    </lineage>
</organism>
<gene>
    <name evidence="1" type="ORF">PVAP13_4KG178233</name>
</gene>
<dbReference type="AlphaFoldDB" id="A0A8T0TQV3"/>
<reference evidence="1" key="1">
    <citation type="submission" date="2020-05" db="EMBL/GenBank/DDBJ databases">
        <title>WGS assembly of Panicum virgatum.</title>
        <authorList>
            <person name="Lovell J.T."/>
            <person name="Jenkins J."/>
            <person name="Shu S."/>
            <person name="Juenger T.E."/>
            <person name="Schmutz J."/>
        </authorList>
    </citation>
    <scope>NUCLEOTIDE SEQUENCE</scope>
    <source>
        <strain evidence="1">AP13</strain>
    </source>
</reference>
<evidence type="ECO:0000313" key="1">
    <source>
        <dbReference type="EMBL" id="KAG2610259.1"/>
    </source>
</evidence>
<keyword evidence="2" id="KW-1185">Reference proteome</keyword>
<dbReference type="Proteomes" id="UP000823388">
    <property type="component" value="Chromosome 4K"/>
</dbReference>